<keyword evidence="3" id="KW-0808">Transferase</keyword>
<dbReference type="Pfam" id="PF13230">
    <property type="entry name" value="GATase_4"/>
    <property type="match status" value="1"/>
</dbReference>
<evidence type="ECO:0000256" key="1">
    <source>
        <dbReference type="ARBA" id="ARBA00022962"/>
    </source>
</evidence>
<protein>
    <submittedName>
        <fullName evidence="3">Class II glutamine amidotransferase</fullName>
        <ecNumber evidence="3">2.4.2.-</ecNumber>
    </submittedName>
</protein>
<feature type="domain" description="Glutamine amidotransferase type-2" evidence="2">
    <location>
        <begin position="2"/>
        <end position="267"/>
    </location>
</feature>
<dbReference type="GO" id="GO:0016757">
    <property type="term" value="F:glycosyltransferase activity"/>
    <property type="evidence" value="ECO:0007669"/>
    <property type="project" value="UniProtKB-KW"/>
</dbReference>
<accession>A0ABW1AMK3</accession>
<dbReference type="Gene3D" id="3.60.20.10">
    <property type="entry name" value="Glutamine Phosphoribosylpyrophosphate, subunit 1, domain 1"/>
    <property type="match status" value="1"/>
</dbReference>
<dbReference type="EMBL" id="JBHSOG010000010">
    <property type="protein sequence ID" value="MFC5768381.1"/>
    <property type="molecule type" value="Genomic_DNA"/>
</dbReference>
<dbReference type="CDD" id="cd01908">
    <property type="entry name" value="YafJ"/>
    <property type="match status" value="1"/>
</dbReference>
<dbReference type="SUPFAM" id="SSF56235">
    <property type="entry name" value="N-terminal nucleophile aminohydrolases (Ntn hydrolases)"/>
    <property type="match status" value="1"/>
</dbReference>
<comment type="caution">
    <text evidence="3">The sequence shown here is derived from an EMBL/GenBank/DDBJ whole genome shotgun (WGS) entry which is preliminary data.</text>
</comment>
<evidence type="ECO:0000313" key="3">
    <source>
        <dbReference type="EMBL" id="MFC5768381.1"/>
    </source>
</evidence>
<dbReference type="InterPro" id="IPR029055">
    <property type="entry name" value="Ntn_hydrolases_N"/>
</dbReference>
<dbReference type="RefSeq" id="WP_096448599.1">
    <property type="nucleotide sequence ID" value="NZ_JBHSOG010000010.1"/>
</dbReference>
<dbReference type="InterPro" id="IPR017932">
    <property type="entry name" value="GATase_2_dom"/>
</dbReference>
<keyword evidence="1 3" id="KW-0315">Glutamine amidotransferase</keyword>
<keyword evidence="3" id="KW-0328">Glycosyltransferase</keyword>
<sequence length="267" mass="29864">MCQLLGMNCNKPASLEFSLEGFVRRGGQTDEHRDGWGIAYFDGEGCRVLRDDRPSCTSPLAERLRRDPVKSHNLIVHIRKATQGAVELSNCHPFGRALWGRNWAFAHNGDLKNHRLPLDGSYTPTGTTDSEHAFCYLLQELRRRCGTAHPTTAALLAALAELCEEISRFGPFNFLLSDGSGLFAHCSTQLHRVRRAHPFKSVRLVDHDLSVDFSRRNHVDDRMTVIATKPLTTGEEWVAFTPGELRYFHDGTEAAVQHAPAKHALPA</sequence>
<dbReference type="InterPro" id="IPR026869">
    <property type="entry name" value="EgtC-like"/>
</dbReference>
<dbReference type="Proteomes" id="UP001595974">
    <property type="component" value="Unassembled WGS sequence"/>
</dbReference>
<proteinExistence type="predicted"/>
<dbReference type="PANTHER" id="PTHR42824:SF1">
    <property type="entry name" value="GLUTAMINE AMIDOTRANSFERASE YAFJ-RELATED"/>
    <property type="match status" value="1"/>
</dbReference>
<dbReference type="PROSITE" id="PS51278">
    <property type="entry name" value="GATASE_TYPE_2"/>
    <property type="match status" value="1"/>
</dbReference>
<evidence type="ECO:0000313" key="4">
    <source>
        <dbReference type="Proteomes" id="UP001595974"/>
    </source>
</evidence>
<reference evidence="4" key="1">
    <citation type="journal article" date="2019" name="Int. J. Syst. Evol. Microbiol.">
        <title>The Global Catalogue of Microorganisms (GCM) 10K type strain sequencing project: providing services to taxonomists for standard genome sequencing and annotation.</title>
        <authorList>
            <consortium name="The Broad Institute Genomics Platform"/>
            <consortium name="The Broad Institute Genome Sequencing Center for Infectious Disease"/>
            <person name="Wu L."/>
            <person name="Ma J."/>
        </authorList>
    </citation>
    <scope>NUCLEOTIDE SEQUENCE [LARGE SCALE GENOMIC DNA]</scope>
    <source>
        <strain evidence="4">SHR3</strain>
    </source>
</reference>
<organism evidence="3 4">
    <name type="scientific">Thauera sinica</name>
    <dbReference type="NCBI Taxonomy" id="2665146"/>
    <lineage>
        <taxon>Bacteria</taxon>
        <taxon>Pseudomonadati</taxon>
        <taxon>Pseudomonadota</taxon>
        <taxon>Betaproteobacteria</taxon>
        <taxon>Rhodocyclales</taxon>
        <taxon>Zoogloeaceae</taxon>
        <taxon>Thauera</taxon>
    </lineage>
</organism>
<evidence type="ECO:0000259" key="2">
    <source>
        <dbReference type="PROSITE" id="PS51278"/>
    </source>
</evidence>
<gene>
    <name evidence="3" type="ORF">ACFPTN_03255</name>
</gene>
<name>A0ABW1AMK3_9RHOO</name>
<dbReference type="PANTHER" id="PTHR42824">
    <property type="entry name" value="GLUTAMINE AMIDOTRANSFERASE"/>
    <property type="match status" value="1"/>
</dbReference>
<keyword evidence="4" id="KW-1185">Reference proteome</keyword>
<dbReference type="EC" id="2.4.2.-" evidence="3"/>